<dbReference type="Gene3D" id="3.40.50.720">
    <property type="entry name" value="NAD(P)-binding Rossmann-like Domain"/>
    <property type="match status" value="1"/>
</dbReference>
<dbReference type="CDD" id="cd01483">
    <property type="entry name" value="E1_enzyme_family"/>
    <property type="match status" value="1"/>
</dbReference>
<evidence type="ECO:0000256" key="1">
    <source>
        <dbReference type="SAM" id="MobiDB-lite"/>
    </source>
</evidence>
<dbReference type="InterPro" id="IPR035985">
    <property type="entry name" value="Ubiquitin-activating_enz"/>
</dbReference>
<organism evidence="3 4">
    <name type="scientific">Azospirillum brasilense</name>
    <dbReference type="NCBI Taxonomy" id="192"/>
    <lineage>
        <taxon>Bacteria</taxon>
        <taxon>Pseudomonadati</taxon>
        <taxon>Pseudomonadota</taxon>
        <taxon>Alphaproteobacteria</taxon>
        <taxon>Rhodospirillales</taxon>
        <taxon>Azospirillaceae</taxon>
        <taxon>Azospirillum</taxon>
    </lineage>
</organism>
<dbReference type="AlphaFoldDB" id="A0A6L3B1P7"/>
<accession>A0A6L3B1P7</accession>
<evidence type="ECO:0000313" key="4">
    <source>
        <dbReference type="Proteomes" id="UP000476837"/>
    </source>
</evidence>
<evidence type="ECO:0000259" key="2">
    <source>
        <dbReference type="Pfam" id="PF00899"/>
    </source>
</evidence>
<dbReference type="EMBL" id="QOKV01000005">
    <property type="protein sequence ID" value="KAA0686242.1"/>
    <property type="molecule type" value="Genomic_DNA"/>
</dbReference>
<dbReference type="GO" id="GO:0008641">
    <property type="term" value="F:ubiquitin-like modifier activating enzyme activity"/>
    <property type="evidence" value="ECO:0007669"/>
    <property type="project" value="InterPro"/>
</dbReference>
<dbReference type="Proteomes" id="UP000476837">
    <property type="component" value="Unassembled WGS sequence"/>
</dbReference>
<gene>
    <name evidence="3" type="ORF">DS837_11135</name>
</gene>
<evidence type="ECO:0000313" key="3">
    <source>
        <dbReference type="EMBL" id="KAA0686242.1"/>
    </source>
</evidence>
<sequence length="576" mass="63325">MKAWWHLYPGRREAELAALDRAGIAYRVDEDAERKGVLALDLDYPLETGELRLRAVFPGLYPYFRPRVEAPNVSFERHQDPFGKSLCLLGPRTQLWEPETTLAAHLTRWLPDLLADQPPVEGAEPPSGPRPVKEEEDAEVLSNYFEYADPSYVMVDGDWRVGAEIVGGTLTVAISLKVPDEENFALQGLVTKVSGARGEIARWRLPKPRDLSATVEVPFARVARPAFEASPQEQYRRLVVDHPVLGKAKWRRFGRDGEVVEVAFTAIAFDEEIRPGVAGQGWQFFMLKRPNAKTKPSIHRIRAVRVGQSDLGARVPATSILRGRTVALFGCGAVGGPIALELAKAGIGELRLFDPDIVDPGPTVRWPLGRSVYGQNKTGALVRHIAANWMHANVVGHRMVIGATPDADDKYPKEGEIQLFEKLLDGVDVIFDATAEVGVQHFLSDWARARGIPFIYASATPGACGGIVARFMPGDGQGCWRCLQHALYTDKTIAEPPFADNGEILPPGCNHPTFTGASFDLVEVSLQAVRVIVRALDDRQPRPESGYAILSFDEGFGVPSWRTGSIPRNDECSCTG</sequence>
<feature type="region of interest" description="Disordered" evidence="1">
    <location>
        <begin position="116"/>
        <end position="135"/>
    </location>
</feature>
<comment type="caution">
    <text evidence="3">The sequence shown here is derived from an EMBL/GenBank/DDBJ whole genome shotgun (WGS) entry which is preliminary data.</text>
</comment>
<proteinExistence type="predicted"/>
<dbReference type="InterPro" id="IPR000594">
    <property type="entry name" value="ThiF_NAD_FAD-bd"/>
</dbReference>
<feature type="domain" description="THIF-type NAD/FAD binding fold" evidence="2">
    <location>
        <begin position="321"/>
        <end position="489"/>
    </location>
</feature>
<dbReference type="Pfam" id="PF00899">
    <property type="entry name" value="ThiF"/>
    <property type="match status" value="1"/>
</dbReference>
<protein>
    <recommendedName>
        <fullName evidence="2">THIF-type NAD/FAD binding fold domain-containing protein</fullName>
    </recommendedName>
</protein>
<name>A0A6L3B1P7_AZOBR</name>
<dbReference type="SUPFAM" id="SSF69572">
    <property type="entry name" value="Activating enzymes of the ubiquitin-like proteins"/>
    <property type="match status" value="1"/>
</dbReference>
<reference evidence="3 4" key="1">
    <citation type="submission" date="2018-07" db="EMBL/GenBank/DDBJ databases">
        <title>Genome sequence of Roseomonas fauriae ATCC 49958.</title>
        <authorList>
            <person name="Sant'Anna F.H."/>
            <person name="Baldani J.I."/>
            <person name="Zilli J.E."/>
            <person name="Reis V.M."/>
            <person name="Hartmann A."/>
            <person name="Cruz L."/>
            <person name="de Souza E.M."/>
            <person name="de Oliveira Pedrosa F."/>
            <person name="Passaglia L.M.P."/>
        </authorList>
    </citation>
    <scope>NUCLEOTIDE SEQUENCE [LARGE SCALE GENOMIC DNA]</scope>
    <source>
        <strain evidence="3 4">ATCC 49958</strain>
    </source>
</reference>